<dbReference type="InterPro" id="IPR040190">
    <property type="entry name" value="MURQ/GCKR"/>
</dbReference>
<evidence type="ECO:0000313" key="4">
    <source>
        <dbReference type="Proteomes" id="UP001369086"/>
    </source>
</evidence>
<dbReference type="PANTHER" id="PTHR10088:SF4">
    <property type="entry name" value="GLUCOKINASE REGULATORY PROTEIN"/>
    <property type="match status" value="1"/>
</dbReference>
<protein>
    <submittedName>
        <fullName evidence="3">Glucokinase regulatory protein isoform X1</fullName>
    </submittedName>
</protein>
<name>A0ABR0ZV63_HUSHU</name>
<organism evidence="3 4">
    <name type="scientific">Huso huso</name>
    <name type="common">Beluga</name>
    <name type="synonym">Acipenser huso</name>
    <dbReference type="NCBI Taxonomy" id="61971"/>
    <lineage>
        <taxon>Eukaryota</taxon>
        <taxon>Metazoa</taxon>
        <taxon>Chordata</taxon>
        <taxon>Craniata</taxon>
        <taxon>Vertebrata</taxon>
        <taxon>Euteleostomi</taxon>
        <taxon>Actinopterygii</taxon>
        <taxon>Chondrostei</taxon>
        <taxon>Acipenseriformes</taxon>
        <taxon>Acipenseridae</taxon>
        <taxon>Huso</taxon>
    </lineage>
</organism>
<dbReference type="InterPro" id="IPR054017">
    <property type="entry name" value="GKRP_SIS_2"/>
</dbReference>
<comment type="caution">
    <text evidence="3">The sequence shown here is derived from an EMBL/GenBank/DDBJ whole genome shotgun (WGS) entry which is preliminary data.</text>
</comment>
<dbReference type="Pfam" id="PF20741">
    <property type="entry name" value="GKRP-like_C"/>
    <property type="match status" value="1"/>
</dbReference>
<dbReference type="Pfam" id="PF22645">
    <property type="entry name" value="GKRP_SIS_N"/>
    <property type="match status" value="1"/>
</dbReference>
<dbReference type="InterPro" id="IPR005486">
    <property type="entry name" value="Glucokinase_regulatory_CS"/>
</dbReference>
<dbReference type="PROSITE" id="PS01272">
    <property type="entry name" value="GCKR"/>
    <property type="match status" value="1"/>
</dbReference>
<dbReference type="Gene3D" id="3.40.50.12620">
    <property type="match status" value="1"/>
</dbReference>
<keyword evidence="1" id="KW-0119">Carbohydrate metabolism</keyword>
<dbReference type="Proteomes" id="UP001369086">
    <property type="component" value="Unassembled WGS sequence"/>
</dbReference>
<dbReference type="InterPro" id="IPR046348">
    <property type="entry name" value="SIS_dom_sf"/>
</dbReference>
<dbReference type="Gene3D" id="1.10.8.1080">
    <property type="match status" value="2"/>
</dbReference>
<accession>A0ABR0ZV63</accession>
<evidence type="ECO:0000259" key="2">
    <source>
        <dbReference type="PROSITE" id="PS51464"/>
    </source>
</evidence>
<dbReference type="Pfam" id="PF22198">
    <property type="entry name" value="GKRP_SIS_2"/>
    <property type="match status" value="1"/>
</dbReference>
<sequence length="660" mass="74003">MINTMFVPQKQKHIMETPDMGKWELAGYEAALPVTEKSNPITREIDKADPVQIVHLLKECDAEIFQEEDDTLVNYKGRYTETRTSEPQLEVEIGQREGETSHRKVKRLYSASVLQTMMDVTKKVEAILKDPEHSLIILSGCGTSGRLAFLLATSFNKLLKGLHKNPSYAYIIAGGDKAILTSQEASEDNPHLGAEALKRVCAGKKKVLFIGISCGLSAPFIAGQLDFCLNNLDVFTPVLVGFNPVNMARNEIIEGWHLTFRQVAEKMEEVQETRRAFILNPAVGPEGISGSSRMKGGSATKIILESLLLAAHKATSNNKEVTAKNLLDWMKTYEKVHKITYSQGKMIAAMVKQAGTSLEKMGRIYYIGWQTLGVMGIIDASECVPTFGTDFSDVRGFINKGYKEMANREGDLTSRGPEFEISHEDFMMNVLPDVTENDTVVFIFTLDDDLLEIEKLANQVKNKTPNLHAISHVTTGQYVSANIKKTFASVMSMTWPIVFFEYEGFFLQKFQRELSTKWILNAISTGGHILKGKIYFNHMIDLKVSNSKLFRRAVAILQRFTSRSPIICQEALLKSIYETDDLSDEIRNVEISTHTTLAATKFKVVPTALVLLTRNCSVAEAMSRIQAKPVVRETIDRYLTAPGRKRTADQIEMQRDEENE</sequence>
<dbReference type="PROSITE" id="PS51464">
    <property type="entry name" value="SIS"/>
    <property type="match status" value="2"/>
</dbReference>
<dbReference type="EMBL" id="JAHFZB010000006">
    <property type="protein sequence ID" value="KAK6488703.1"/>
    <property type="molecule type" value="Genomic_DNA"/>
</dbReference>
<dbReference type="InterPro" id="IPR001347">
    <property type="entry name" value="SIS_dom"/>
</dbReference>
<gene>
    <name evidence="3" type="ORF">HHUSO_G7597</name>
</gene>
<proteinExistence type="predicted"/>
<reference evidence="3 4" key="1">
    <citation type="submission" date="2021-05" db="EMBL/GenBank/DDBJ databases">
        <authorList>
            <person name="Zahm M."/>
            <person name="Klopp C."/>
            <person name="Cabau C."/>
            <person name="Kuhl H."/>
            <person name="Suciu R."/>
            <person name="Ciorpac M."/>
            <person name="Holostenco D."/>
            <person name="Gessner J."/>
            <person name="Wuertz S."/>
            <person name="Hohne C."/>
            <person name="Stock M."/>
            <person name="Gislard M."/>
            <person name="Lluch J."/>
            <person name="Milhes M."/>
            <person name="Lampietro C."/>
            <person name="Lopez Roques C."/>
            <person name="Donnadieu C."/>
            <person name="Du K."/>
            <person name="Schartl M."/>
            <person name="Guiguen Y."/>
        </authorList>
    </citation>
    <scope>NUCLEOTIDE SEQUENCE [LARGE SCALE GENOMIC DNA]</scope>
    <source>
        <strain evidence="3">Hh-F2</strain>
        <tissue evidence="3">Blood</tissue>
    </source>
</reference>
<feature type="domain" description="SIS" evidence="2">
    <location>
        <begin position="124"/>
        <end position="317"/>
    </location>
</feature>
<evidence type="ECO:0000256" key="1">
    <source>
        <dbReference type="ARBA" id="ARBA00023277"/>
    </source>
</evidence>
<evidence type="ECO:0000313" key="3">
    <source>
        <dbReference type="EMBL" id="KAK6488703.1"/>
    </source>
</evidence>
<dbReference type="Gene3D" id="3.40.50.10490">
    <property type="entry name" value="Glucose-6-phosphate isomerase like protein, domain 1"/>
    <property type="match status" value="1"/>
</dbReference>
<feature type="domain" description="SIS" evidence="2">
    <location>
        <begin position="354"/>
        <end position="533"/>
    </location>
</feature>
<dbReference type="SUPFAM" id="SSF53697">
    <property type="entry name" value="SIS domain"/>
    <property type="match status" value="2"/>
</dbReference>
<keyword evidence="4" id="KW-1185">Reference proteome</keyword>
<dbReference type="PANTHER" id="PTHR10088">
    <property type="entry name" value="GLUCOKINASE REGULATORY PROTEIN"/>
    <property type="match status" value="1"/>
</dbReference>